<evidence type="ECO:0008006" key="4">
    <source>
        <dbReference type="Google" id="ProtNLM"/>
    </source>
</evidence>
<reference evidence="2 3" key="1">
    <citation type="submission" date="2018-10" db="EMBL/GenBank/DDBJ databases">
        <title>Genomic Encyclopedia of Type Strains, Phase IV (KMG-IV): sequencing the most valuable type-strain genomes for metagenomic binning, comparative biology and taxonomic classification.</title>
        <authorList>
            <person name="Goeker M."/>
        </authorList>
    </citation>
    <scope>NUCLEOTIDE SEQUENCE [LARGE SCALE GENOMIC DNA]</scope>
    <source>
        <strain evidence="2 3">DSM 15521</strain>
    </source>
</reference>
<protein>
    <recommendedName>
        <fullName evidence="4">Curlin associated repeat-containing protein</fullName>
    </recommendedName>
</protein>
<organism evidence="2 3">
    <name type="scientific">Thermovibrio guaymasensis</name>
    <dbReference type="NCBI Taxonomy" id="240167"/>
    <lineage>
        <taxon>Bacteria</taxon>
        <taxon>Pseudomonadati</taxon>
        <taxon>Aquificota</taxon>
        <taxon>Aquificia</taxon>
        <taxon>Desulfurobacteriales</taxon>
        <taxon>Desulfurobacteriaceae</taxon>
        <taxon>Thermovibrio</taxon>
    </lineage>
</organism>
<feature type="signal peptide" evidence="1">
    <location>
        <begin position="1"/>
        <end position="27"/>
    </location>
</feature>
<keyword evidence="3" id="KW-1185">Reference proteome</keyword>
<name>A0A420W6X0_9BACT</name>
<accession>A0A420W6X0</accession>
<dbReference type="Proteomes" id="UP000280881">
    <property type="component" value="Unassembled WGS sequence"/>
</dbReference>
<dbReference type="AlphaFoldDB" id="A0A420W6X0"/>
<gene>
    <name evidence="2" type="ORF">C7457_1285</name>
</gene>
<sequence length="613" mass="64306">MGVRKLLKTSLALLAVGGVSYAGLANAATQDELVVEQHYSGEANVAKSENESDKKFEQKSAKDSPNKAYVIEAGKNTYLYGFQHDGNNQIGANNAKLVFKTADESDYSKFENNAKGTVKVTIKQSGGDNKFVKETLSDAPAGSPSVISNNGDITVSLSQDGKDETYLGLVKSTKDGASITINLSQDDGVNKTHFSKIEADGSISINMWQHGGGNEAYFGSDSTGVDSTGVDVGGDLSVHAYNDDSKAMEQNGADKLIVNRLVTGANADLGITQTGTEGTIEIKNVNSNSAFTLNADQEGNKDTITLGVDDSTAFKSTSGDITLDITQKGDGTNSVVIANSQEVSVGEANITITQDNDKASGANKVIIDDLTVDGKLTAKINMDNNGDGTNVFQILGGSVDGNLTVKGYSDDTLDIVGTSNTVTFKDVDSEKDATLAMDISGDENKVIVEKIDNTKDSETLSFKTSITGNKNLIRVDEIKGQGVDTDIFIHGDSNKIVALDNPSSVSGVDDLKFDADEGLTQIASAGAAKMDIDIGTSSDPASNNQIALYQEADLTATFKLSIAAGANNNQVLVYQKGSDTAFADISISSSDNVVKIYQKTVSGTNASVHVDVN</sequence>
<evidence type="ECO:0000313" key="2">
    <source>
        <dbReference type="EMBL" id="RKQ61833.1"/>
    </source>
</evidence>
<comment type="caution">
    <text evidence="2">The sequence shown here is derived from an EMBL/GenBank/DDBJ whole genome shotgun (WGS) entry which is preliminary data.</text>
</comment>
<dbReference type="EMBL" id="RBIE01000002">
    <property type="protein sequence ID" value="RKQ61833.1"/>
    <property type="molecule type" value="Genomic_DNA"/>
</dbReference>
<keyword evidence="1" id="KW-0732">Signal</keyword>
<evidence type="ECO:0000313" key="3">
    <source>
        <dbReference type="Proteomes" id="UP000280881"/>
    </source>
</evidence>
<feature type="chain" id="PRO_5019187325" description="Curlin associated repeat-containing protein" evidence="1">
    <location>
        <begin position="28"/>
        <end position="613"/>
    </location>
</feature>
<evidence type="ECO:0000256" key="1">
    <source>
        <dbReference type="SAM" id="SignalP"/>
    </source>
</evidence>
<proteinExistence type="predicted"/>